<keyword evidence="3 5" id="KW-0862">Zinc</keyword>
<dbReference type="PANTHER" id="PTHR11085">
    <property type="entry name" value="NAD-DEPENDENT PROTEIN DEACYLASE SIRTUIN-5, MITOCHONDRIAL-RELATED"/>
    <property type="match status" value="1"/>
</dbReference>
<dbReference type="KEGG" id="dzi:111299742"/>
<comment type="function">
    <text evidence="5">NAD-dependent protein deacylase. Catalyzes the NAD-dependent hydrolysis of acyl groups from lysine residues.</text>
</comment>
<comment type="cofactor">
    <cofactor evidence="5">
        <name>Zn(2+)</name>
        <dbReference type="ChEBI" id="CHEBI:29105"/>
    </cofactor>
    <text evidence="5">Binds 1 zinc ion per subunit.</text>
</comment>
<comment type="catalytic activity">
    <reaction evidence="5">
        <text>N(6)-acetyl-L-lysyl-[protein] + NAD(+) + H2O = 2''-O-acetyl-ADP-D-ribose + nicotinamide + L-lysyl-[protein]</text>
        <dbReference type="Rhea" id="RHEA:43636"/>
        <dbReference type="Rhea" id="RHEA-COMP:9752"/>
        <dbReference type="Rhea" id="RHEA-COMP:10731"/>
        <dbReference type="ChEBI" id="CHEBI:15377"/>
        <dbReference type="ChEBI" id="CHEBI:17154"/>
        <dbReference type="ChEBI" id="CHEBI:29969"/>
        <dbReference type="ChEBI" id="CHEBI:57540"/>
        <dbReference type="ChEBI" id="CHEBI:61930"/>
        <dbReference type="ChEBI" id="CHEBI:83767"/>
        <dbReference type="EC" id="2.3.1.286"/>
    </reaction>
</comment>
<evidence type="ECO:0000256" key="2">
    <source>
        <dbReference type="ARBA" id="ARBA00022723"/>
    </source>
</evidence>
<dbReference type="GO" id="GO:0070403">
    <property type="term" value="F:NAD+ binding"/>
    <property type="evidence" value="ECO:0007669"/>
    <property type="project" value="UniProtKB-UniRule"/>
</dbReference>
<dbReference type="GeneID" id="111299742"/>
<name>A0A6P5ZEG2_DURZI</name>
<accession>A0A6P5ZEG2</accession>
<proteinExistence type="inferred from homology"/>
<dbReference type="InterPro" id="IPR026590">
    <property type="entry name" value="Ssirtuin_cat_dom"/>
</dbReference>
<evidence type="ECO:0000256" key="5">
    <source>
        <dbReference type="HAMAP-Rule" id="MF_03161"/>
    </source>
</evidence>
<dbReference type="Gene3D" id="3.30.1600.10">
    <property type="entry name" value="SIR2/SIRT2 'Small Domain"/>
    <property type="match status" value="2"/>
</dbReference>
<dbReference type="Gene3D" id="3.40.50.1220">
    <property type="entry name" value="TPP-binding domain"/>
    <property type="match status" value="2"/>
</dbReference>
<keyword evidence="5" id="KW-0496">Mitochondrion</keyword>
<keyword evidence="4 5" id="KW-0520">NAD</keyword>
<dbReference type="SUPFAM" id="SSF52467">
    <property type="entry name" value="DHS-like NAD/FAD-binding domain"/>
    <property type="match status" value="1"/>
</dbReference>
<evidence type="ECO:0000313" key="9">
    <source>
        <dbReference type="RefSeq" id="XP_022750895.1"/>
    </source>
</evidence>
<dbReference type="EC" id="2.3.1.-" evidence="5"/>
<dbReference type="HAMAP" id="MF_01967">
    <property type="entry name" value="Sirtuin_ClassII"/>
    <property type="match status" value="1"/>
</dbReference>
<feature type="binding site" evidence="5 6">
    <location>
        <position position="232"/>
    </location>
    <ligand>
        <name>Zn(2+)</name>
        <dbReference type="ChEBI" id="CHEBI:29105"/>
    </ligand>
</feature>
<dbReference type="PANTHER" id="PTHR11085:SF10">
    <property type="entry name" value="NAD-DEPENDENT PROTEIN DEACYLASE SIRTUIN-5, MITOCHONDRIAL-RELATED"/>
    <property type="match status" value="1"/>
</dbReference>
<feature type="binding site" evidence="5">
    <location>
        <begin position="204"/>
        <end position="207"/>
    </location>
    <ligand>
        <name>NAD(+)</name>
        <dbReference type="ChEBI" id="CHEBI:57540"/>
    </ligand>
</feature>
<feature type="binding site" evidence="5 6">
    <location>
        <position position="299"/>
    </location>
    <ligand>
        <name>Zn(2+)</name>
        <dbReference type="ChEBI" id="CHEBI:29105"/>
    </ligand>
</feature>
<feature type="binding site" evidence="5">
    <location>
        <begin position="346"/>
        <end position="348"/>
    </location>
    <ligand>
        <name>NAD(+)</name>
        <dbReference type="ChEBI" id="CHEBI:57540"/>
    </ligand>
</feature>
<comment type="subcellular location">
    <subcellularLocation>
        <location evidence="5">Mitochondrion matrix</location>
    </subcellularLocation>
</comment>
<dbReference type="RefSeq" id="XP_022750895.1">
    <property type="nucleotide sequence ID" value="XM_022895160.1"/>
</dbReference>
<evidence type="ECO:0000259" key="7">
    <source>
        <dbReference type="PROSITE" id="PS50305"/>
    </source>
</evidence>
<evidence type="ECO:0000313" key="8">
    <source>
        <dbReference type="Proteomes" id="UP000515121"/>
    </source>
</evidence>
<evidence type="ECO:0000256" key="3">
    <source>
        <dbReference type="ARBA" id="ARBA00022833"/>
    </source>
</evidence>
<comment type="similarity">
    <text evidence="5">Belongs to the sirtuin family. Class II subfamily.</text>
</comment>
<feature type="binding site" evidence="5 6">
    <location>
        <position position="229"/>
    </location>
    <ligand>
        <name>Zn(2+)</name>
        <dbReference type="ChEBI" id="CHEBI:29105"/>
    </ligand>
</feature>
<reference evidence="9" key="1">
    <citation type="submission" date="2025-08" db="UniProtKB">
        <authorList>
            <consortium name="RefSeq"/>
        </authorList>
    </citation>
    <scope>IDENTIFICATION</scope>
    <source>
        <tissue evidence="9">Fruit stalk</tissue>
    </source>
</reference>
<evidence type="ECO:0000256" key="4">
    <source>
        <dbReference type="ARBA" id="ARBA00023027"/>
    </source>
</evidence>
<feature type="binding site" evidence="5">
    <location>
        <position position="390"/>
    </location>
    <ligand>
        <name>NAD(+)</name>
        <dbReference type="ChEBI" id="CHEBI:57540"/>
    </ligand>
</feature>
<gene>
    <name evidence="9" type="primary">LOC111299742</name>
</gene>
<keyword evidence="8" id="KW-1185">Reference proteome</keyword>
<dbReference type="Proteomes" id="UP000515121">
    <property type="component" value="Unplaced"/>
</dbReference>
<dbReference type="InterPro" id="IPR003000">
    <property type="entry name" value="Sirtuin"/>
</dbReference>
<dbReference type="GO" id="GO:0005759">
    <property type="term" value="C:mitochondrial matrix"/>
    <property type="evidence" value="ECO:0007669"/>
    <property type="project" value="UniProtKB-SubCell"/>
</dbReference>
<dbReference type="PROSITE" id="PS50305">
    <property type="entry name" value="SIRTUIN"/>
    <property type="match status" value="1"/>
</dbReference>
<feature type="domain" description="Deacetylase sirtuin-type" evidence="7">
    <location>
        <begin position="100"/>
        <end position="409"/>
    </location>
</feature>
<dbReference type="InterPro" id="IPR050134">
    <property type="entry name" value="NAD-dep_sirtuin_deacylases"/>
</dbReference>
<dbReference type="InterPro" id="IPR026591">
    <property type="entry name" value="Sirtuin_cat_small_dom_sf"/>
</dbReference>
<keyword evidence="1 5" id="KW-0808">Transferase</keyword>
<comment type="caution">
    <text evidence="5">Lacks conserved residue(s) required for the propagation of feature annotation.</text>
</comment>
<feature type="binding site" evidence="5 6">
    <location>
        <position position="296"/>
    </location>
    <ligand>
        <name>Zn(2+)</name>
        <dbReference type="ChEBI" id="CHEBI:29105"/>
    </ligand>
</feature>
<sequence length="409" mass="45961">MKIVNYRIAFTRRRQFYDFQGQDHARTLFALAFSSLYLYILQPSCKFQQPVSQGKRVTFPQGLVKFVQTSCRISVPWVSARKTQAPSKFLKDKKMVPEADPPSTEDVNLLYQLFEQSNKLVVLTGAGISTECGIPDYRSPNGAYSSGFKPITHQEFVRSSRARRRYWARSYAGWRRFTAAQPGAAHVALASLEKAGRIHFMITQNVDRLHHRAGSNPLELHGTVYSVICLDCGFSFCRNLFQDEVKALNPKWAAAIESLDYGSPGSDKSFGMKQRPDGDIEIDEKFWEEDFHIPTCKKCKGILKPDVRYFTFMKPDVVFFGDNVPKERADIAMEVGRECDAFLALGSSLMTMSAYRLVRAAHEAGATTAIVNIGTTRADDFVSLKLNARLGEILPRVLNIGSLSIPAIQ</sequence>
<dbReference type="InterPro" id="IPR029035">
    <property type="entry name" value="DHS-like_NAD/FAD-binding_dom"/>
</dbReference>
<dbReference type="Pfam" id="PF02146">
    <property type="entry name" value="SIR2"/>
    <property type="match status" value="1"/>
</dbReference>
<dbReference type="GO" id="GO:0017136">
    <property type="term" value="F:histone deacetylase activity, NAD-dependent"/>
    <property type="evidence" value="ECO:0007669"/>
    <property type="project" value="TreeGrafter"/>
</dbReference>
<dbReference type="OrthoDB" id="424302at2759"/>
<organism evidence="8 9">
    <name type="scientific">Durio zibethinus</name>
    <name type="common">Durian</name>
    <dbReference type="NCBI Taxonomy" id="66656"/>
    <lineage>
        <taxon>Eukaryota</taxon>
        <taxon>Viridiplantae</taxon>
        <taxon>Streptophyta</taxon>
        <taxon>Embryophyta</taxon>
        <taxon>Tracheophyta</taxon>
        <taxon>Spermatophyta</taxon>
        <taxon>Magnoliopsida</taxon>
        <taxon>eudicotyledons</taxon>
        <taxon>Gunneridae</taxon>
        <taxon>Pentapetalae</taxon>
        <taxon>rosids</taxon>
        <taxon>malvids</taxon>
        <taxon>Malvales</taxon>
        <taxon>Malvaceae</taxon>
        <taxon>Helicteroideae</taxon>
        <taxon>Durio</taxon>
    </lineage>
</organism>
<feature type="binding site" evidence="5">
    <location>
        <begin position="372"/>
        <end position="374"/>
    </location>
    <ligand>
        <name>NAD(+)</name>
        <dbReference type="ChEBI" id="CHEBI:57540"/>
    </ligand>
</feature>
<dbReference type="CDD" id="cd01409">
    <property type="entry name" value="SIRT4"/>
    <property type="match status" value="1"/>
</dbReference>
<dbReference type="InterPro" id="IPR026587">
    <property type="entry name" value="Sirtuin_class_II"/>
</dbReference>
<dbReference type="GO" id="GO:0008270">
    <property type="term" value="F:zinc ion binding"/>
    <property type="evidence" value="ECO:0007669"/>
    <property type="project" value="UniProtKB-UniRule"/>
</dbReference>
<dbReference type="AlphaFoldDB" id="A0A6P5ZEG2"/>
<protein>
    <recommendedName>
        <fullName evidence="5">NAD-dependent protein deacylase</fullName>
        <ecNumber evidence="5">2.3.1.-</ecNumber>
    </recommendedName>
    <alternativeName>
        <fullName evidence="5">Regulatory protein SIR2 homolog</fullName>
    </alternativeName>
</protein>
<evidence type="ECO:0000256" key="1">
    <source>
        <dbReference type="ARBA" id="ARBA00022679"/>
    </source>
</evidence>
<keyword evidence="2 5" id="KW-0479">Metal-binding</keyword>
<feature type="active site" description="Proton acceptor" evidence="5 6">
    <location>
        <position position="221"/>
    </location>
</feature>
<evidence type="ECO:0000256" key="6">
    <source>
        <dbReference type="PROSITE-ProRule" id="PRU00236"/>
    </source>
</evidence>